<protein>
    <submittedName>
        <fullName evidence="5">Response regulator transcription factor</fullName>
    </submittedName>
</protein>
<dbReference type="SUPFAM" id="SSF52172">
    <property type="entry name" value="CheY-like"/>
    <property type="match status" value="1"/>
</dbReference>
<evidence type="ECO:0000313" key="5">
    <source>
        <dbReference type="EMBL" id="MEB7542722.1"/>
    </source>
</evidence>
<dbReference type="Proteomes" id="UP001310558">
    <property type="component" value="Unassembled WGS sequence"/>
</dbReference>
<keyword evidence="2" id="KW-0597">Phosphoprotein</keyword>
<dbReference type="RefSeq" id="WP_325823271.1">
    <property type="nucleotide sequence ID" value="NZ_JAMWIR010000002.1"/>
</dbReference>
<dbReference type="PANTHER" id="PTHR43214">
    <property type="entry name" value="TWO-COMPONENT RESPONSE REGULATOR"/>
    <property type="match status" value="1"/>
</dbReference>
<dbReference type="PROSITE" id="PS50110">
    <property type="entry name" value="RESPONSE_REGULATORY"/>
    <property type="match status" value="1"/>
</dbReference>
<feature type="domain" description="Response regulatory" evidence="4">
    <location>
        <begin position="25"/>
        <end position="145"/>
    </location>
</feature>
<dbReference type="Gene3D" id="1.10.10.10">
    <property type="entry name" value="Winged helix-like DNA-binding domain superfamily/Winged helix DNA-binding domain"/>
    <property type="match status" value="1"/>
</dbReference>
<reference evidence="5 6" key="1">
    <citation type="submission" date="2022-06" db="EMBL/GenBank/DDBJ databases">
        <title>Whole Genome analysis of Bacterial isolates collected during year 2020 from Guwahati, Assam, India.</title>
        <authorList>
            <person name="Mendem S.K."/>
            <person name="Rakshit O."/>
            <person name="Murugesan D."/>
            <person name="Saikia K."/>
            <person name="Shome R."/>
            <person name="Raisen C."/>
            <person name="Holmes M.A."/>
            <person name="Shome B.R."/>
        </authorList>
    </citation>
    <scope>NUCLEOTIDE SEQUENCE [LARGE SCALE GENOMIC DNA]</scope>
    <source>
        <strain evidence="5 6">Sil NS 53</strain>
    </source>
</reference>
<dbReference type="CDD" id="cd06170">
    <property type="entry name" value="LuxR_C_like"/>
    <property type="match status" value="1"/>
</dbReference>
<proteinExistence type="predicted"/>
<dbReference type="InterPro" id="IPR000792">
    <property type="entry name" value="Tscrpt_reg_LuxR_C"/>
</dbReference>
<dbReference type="SMART" id="SM00421">
    <property type="entry name" value="HTH_LUXR"/>
    <property type="match status" value="1"/>
</dbReference>
<dbReference type="InterPro" id="IPR011006">
    <property type="entry name" value="CheY-like_superfamily"/>
</dbReference>
<dbReference type="SUPFAM" id="SSF46894">
    <property type="entry name" value="C-terminal effector domain of the bipartite response regulators"/>
    <property type="match status" value="1"/>
</dbReference>
<gene>
    <name evidence="5" type="ORF">NGC28_09700</name>
</gene>
<accession>A0ABU6ENU1</accession>
<dbReference type="InterPro" id="IPR039420">
    <property type="entry name" value="WalR-like"/>
</dbReference>
<evidence type="ECO:0000256" key="2">
    <source>
        <dbReference type="PROSITE-ProRule" id="PRU00169"/>
    </source>
</evidence>
<comment type="caution">
    <text evidence="5">The sequence shown here is derived from an EMBL/GenBank/DDBJ whole genome shotgun (WGS) entry which is preliminary data.</text>
</comment>
<dbReference type="InterPro" id="IPR036388">
    <property type="entry name" value="WH-like_DNA-bd_sf"/>
</dbReference>
<dbReference type="Pfam" id="PF00196">
    <property type="entry name" value="GerE"/>
    <property type="match status" value="1"/>
</dbReference>
<dbReference type="InterPro" id="IPR001789">
    <property type="entry name" value="Sig_transdc_resp-reg_receiver"/>
</dbReference>
<evidence type="ECO:0000313" key="6">
    <source>
        <dbReference type="Proteomes" id="UP001310558"/>
    </source>
</evidence>
<dbReference type="PROSITE" id="PS50043">
    <property type="entry name" value="HTH_LUXR_2"/>
    <property type="match status" value="1"/>
</dbReference>
<evidence type="ECO:0000259" key="4">
    <source>
        <dbReference type="PROSITE" id="PS50110"/>
    </source>
</evidence>
<organism evidence="5 6">
    <name type="scientific">Enterobacter huaxiensis</name>
    <dbReference type="NCBI Taxonomy" id="2494702"/>
    <lineage>
        <taxon>Bacteria</taxon>
        <taxon>Pseudomonadati</taxon>
        <taxon>Pseudomonadota</taxon>
        <taxon>Gammaproteobacteria</taxon>
        <taxon>Enterobacterales</taxon>
        <taxon>Enterobacteriaceae</taxon>
        <taxon>Enterobacter</taxon>
    </lineage>
</organism>
<keyword evidence="6" id="KW-1185">Reference proteome</keyword>
<evidence type="ECO:0000256" key="1">
    <source>
        <dbReference type="ARBA" id="ARBA00023125"/>
    </source>
</evidence>
<dbReference type="PROSITE" id="PS00622">
    <property type="entry name" value="HTH_LUXR_1"/>
    <property type="match status" value="1"/>
</dbReference>
<sequence length="236" mass="25686">MNCVNNLKALHVSSRLSPARSEGEGVLIMDACSVTALGIKQVLMTSCGIREPINVVHTLAEISSQILIAPPALLIMDVCGENELMLDGLRLLAHLREAHPTMKIVICTDFSDYRVLEMLVSSKAHGILLKHEPALALTQCITRGMQGCQQWLSPKVQQLIAKTTPKNAALTARELDVLACLFSGQSVSSVAHTLHRDIRTISTHKRNAMMKLGFHNDSELFAQGTWMAKVGPTSGL</sequence>
<dbReference type="Gene3D" id="3.40.50.2300">
    <property type="match status" value="1"/>
</dbReference>
<feature type="modified residue" description="4-aspartylphosphate" evidence="2">
    <location>
        <position position="77"/>
    </location>
</feature>
<evidence type="ECO:0000259" key="3">
    <source>
        <dbReference type="PROSITE" id="PS50043"/>
    </source>
</evidence>
<name>A0ABU6ENU1_9ENTR</name>
<dbReference type="PRINTS" id="PR00038">
    <property type="entry name" value="HTHLUXR"/>
</dbReference>
<dbReference type="PANTHER" id="PTHR43214:SF17">
    <property type="entry name" value="TRANSCRIPTIONAL REGULATORY PROTEIN RCSB"/>
    <property type="match status" value="1"/>
</dbReference>
<feature type="domain" description="HTH luxR-type" evidence="3">
    <location>
        <begin position="163"/>
        <end position="228"/>
    </location>
</feature>
<dbReference type="InterPro" id="IPR016032">
    <property type="entry name" value="Sig_transdc_resp-reg_C-effctor"/>
</dbReference>
<dbReference type="EMBL" id="JAMWJU010000001">
    <property type="protein sequence ID" value="MEB7542722.1"/>
    <property type="molecule type" value="Genomic_DNA"/>
</dbReference>
<keyword evidence="1" id="KW-0238">DNA-binding</keyword>